<evidence type="ECO:0000313" key="1">
    <source>
        <dbReference type="EMBL" id="MBB4036359.1"/>
    </source>
</evidence>
<sequence length="192" mass="21766">MIDFTKVFPRLKETYKEDAPAELHIGEGKTMELPHEDSPVMKPFAQNLTISYAIDMGSHYQFIPNRDLSDEVTIEKLHEAALQNMIDEIADNIQAHGDKTDVLMITNGGNYEAAMLIWDDIWPQIESVVEGDFYIAVPARDVLYVAPKSNPDAISRLTELIQRLFKDETAQGLMVKHIYQRGENGWEVVTTA</sequence>
<organism evidence="1 2">
    <name type="scientific">Dysgonomonas hofstadii</name>
    <dbReference type="NCBI Taxonomy" id="637886"/>
    <lineage>
        <taxon>Bacteria</taxon>
        <taxon>Pseudomonadati</taxon>
        <taxon>Bacteroidota</taxon>
        <taxon>Bacteroidia</taxon>
        <taxon>Bacteroidales</taxon>
        <taxon>Dysgonomonadaceae</taxon>
        <taxon>Dysgonomonas</taxon>
    </lineage>
</organism>
<keyword evidence="2" id="KW-1185">Reference proteome</keyword>
<dbReference type="EMBL" id="JACIEP010000007">
    <property type="protein sequence ID" value="MBB4036359.1"/>
    <property type="molecule type" value="Genomic_DNA"/>
</dbReference>
<dbReference type="Pfam" id="PF07285">
    <property type="entry name" value="DUF1444"/>
    <property type="match status" value="1"/>
</dbReference>
<dbReference type="Proteomes" id="UP000555103">
    <property type="component" value="Unassembled WGS sequence"/>
</dbReference>
<proteinExistence type="predicted"/>
<accession>A0A840CNV3</accession>
<name>A0A840CNV3_9BACT</name>
<reference evidence="1 2" key="1">
    <citation type="submission" date="2020-08" db="EMBL/GenBank/DDBJ databases">
        <title>Genomic Encyclopedia of Type Strains, Phase IV (KMG-IV): sequencing the most valuable type-strain genomes for metagenomic binning, comparative biology and taxonomic classification.</title>
        <authorList>
            <person name="Goeker M."/>
        </authorList>
    </citation>
    <scope>NUCLEOTIDE SEQUENCE [LARGE SCALE GENOMIC DNA]</scope>
    <source>
        <strain evidence="1 2">DSM 104969</strain>
    </source>
</reference>
<evidence type="ECO:0000313" key="2">
    <source>
        <dbReference type="Proteomes" id="UP000555103"/>
    </source>
</evidence>
<dbReference type="RefSeq" id="WP_183307260.1">
    <property type="nucleotide sequence ID" value="NZ_JACIEP010000007.1"/>
</dbReference>
<dbReference type="AlphaFoldDB" id="A0A840CNV3"/>
<dbReference type="InterPro" id="IPR010838">
    <property type="entry name" value="DUF1444"/>
</dbReference>
<gene>
    <name evidence="1" type="ORF">GGR21_002261</name>
</gene>
<comment type="caution">
    <text evidence="1">The sequence shown here is derived from an EMBL/GenBank/DDBJ whole genome shotgun (WGS) entry which is preliminary data.</text>
</comment>
<protein>
    <submittedName>
        <fullName evidence="1">Uncharacterized protein YtpQ (UPF0354 family)</fullName>
    </submittedName>
</protein>